<keyword evidence="2" id="KW-0812">Transmembrane</keyword>
<dbReference type="Proteomes" id="UP000053611">
    <property type="component" value="Unassembled WGS sequence"/>
</dbReference>
<feature type="compositionally biased region" description="Basic and acidic residues" evidence="1">
    <location>
        <begin position="1"/>
        <end position="20"/>
    </location>
</feature>
<keyword evidence="2" id="KW-0472">Membrane</keyword>
<evidence type="ECO:0000256" key="1">
    <source>
        <dbReference type="SAM" id="MobiDB-lite"/>
    </source>
</evidence>
<accession>A0A0J0XFS2</accession>
<keyword evidence="4" id="KW-1185">Reference proteome</keyword>
<sequence length="330" mass="36051">MPERGRTPRGQRESESDARPRVKHSMRKSPYLVSLVLLLAATALTILNIYTADLVRVKIRSPAPAAFETKYGLYQRCTRAIPLPKHLQPAQPLLGPVDAPVDHKDPHHPWGPVKRGPWECESFPTRSECAQFGESFCVLWSSAGYAAQLALVPCLFAVVSLLFIFLHRGQRTARARARRKQWKLVSGAMLVHCIMQAASVALIVHAFWSDERFQRGARLARSFWFGVAAAFVSGIAFGFLTFTGMAARRGEPWAAGRSAKQARRHKRTNSGRVVTVPEGTRIPPSQIVTVGEVVAAAEQDAAEVDEHTSLLAASNGGPAGGGIKRATDMA</sequence>
<gene>
    <name evidence="3" type="ORF">CC85DRAFT_288002</name>
</gene>
<keyword evidence="2" id="KW-1133">Transmembrane helix</keyword>
<dbReference type="OrthoDB" id="61370at2759"/>
<organism evidence="3 4">
    <name type="scientific">Cutaneotrichosporon oleaginosum</name>
    <dbReference type="NCBI Taxonomy" id="879819"/>
    <lineage>
        <taxon>Eukaryota</taxon>
        <taxon>Fungi</taxon>
        <taxon>Dikarya</taxon>
        <taxon>Basidiomycota</taxon>
        <taxon>Agaricomycotina</taxon>
        <taxon>Tremellomycetes</taxon>
        <taxon>Trichosporonales</taxon>
        <taxon>Trichosporonaceae</taxon>
        <taxon>Cutaneotrichosporon</taxon>
    </lineage>
</organism>
<dbReference type="GeneID" id="28984703"/>
<feature type="region of interest" description="Disordered" evidence="1">
    <location>
        <begin position="1"/>
        <end position="24"/>
    </location>
</feature>
<protein>
    <submittedName>
        <fullName evidence="3">Uncharacterized protein</fullName>
    </submittedName>
</protein>
<feature type="transmembrane region" description="Helical" evidence="2">
    <location>
        <begin position="223"/>
        <end position="247"/>
    </location>
</feature>
<reference evidence="3 4" key="1">
    <citation type="submission" date="2015-03" db="EMBL/GenBank/DDBJ databases">
        <title>Genomics and transcriptomics of the oil-accumulating basidiomycete yeast T. oleaginosus allow insights into substrate utilization and the diverse evolutionary trajectories of mating systems in fungi.</title>
        <authorList>
            <consortium name="DOE Joint Genome Institute"/>
            <person name="Kourist R."/>
            <person name="Kracht O."/>
            <person name="Bracharz F."/>
            <person name="Lipzen A."/>
            <person name="Nolan M."/>
            <person name="Ohm R."/>
            <person name="Grigoriev I."/>
            <person name="Sun S."/>
            <person name="Heitman J."/>
            <person name="Bruck T."/>
            <person name="Nowrousian M."/>
        </authorList>
    </citation>
    <scope>NUCLEOTIDE SEQUENCE [LARGE SCALE GENOMIC DNA]</scope>
    <source>
        <strain evidence="3 4">IBC0246</strain>
    </source>
</reference>
<dbReference type="RefSeq" id="XP_018276406.1">
    <property type="nucleotide sequence ID" value="XM_018424100.1"/>
</dbReference>
<evidence type="ECO:0000256" key="2">
    <source>
        <dbReference type="SAM" id="Phobius"/>
    </source>
</evidence>
<feature type="transmembrane region" description="Helical" evidence="2">
    <location>
        <begin position="31"/>
        <end position="50"/>
    </location>
</feature>
<proteinExistence type="predicted"/>
<feature type="transmembrane region" description="Helical" evidence="2">
    <location>
        <begin position="145"/>
        <end position="166"/>
    </location>
</feature>
<dbReference type="EMBL" id="KQ087245">
    <property type="protein sequence ID" value="KLT39915.1"/>
    <property type="molecule type" value="Genomic_DNA"/>
</dbReference>
<name>A0A0J0XFS2_9TREE</name>
<feature type="region of interest" description="Disordered" evidence="1">
    <location>
        <begin position="311"/>
        <end position="330"/>
    </location>
</feature>
<evidence type="ECO:0000313" key="3">
    <source>
        <dbReference type="EMBL" id="KLT39915.1"/>
    </source>
</evidence>
<feature type="compositionally biased region" description="Basic residues" evidence="1">
    <location>
        <begin position="260"/>
        <end position="269"/>
    </location>
</feature>
<dbReference type="AlphaFoldDB" id="A0A0J0XFS2"/>
<feature type="region of interest" description="Disordered" evidence="1">
    <location>
        <begin position="253"/>
        <end position="278"/>
    </location>
</feature>
<evidence type="ECO:0000313" key="4">
    <source>
        <dbReference type="Proteomes" id="UP000053611"/>
    </source>
</evidence>
<feature type="transmembrane region" description="Helical" evidence="2">
    <location>
        <begin position="187"/>
        <end position="208"/>
    </location>
</feature>